<dbReference type="Proteomes" id="UP001428290">
    <property type="component" value="Unassembled WGS sequence"/>
</dbReference>
<accession>A0ABP9X4T2</accession>
<evidence type="ECO:0000313" key="2">
    <source>
        <dbReference type="Proteomes" id="UP001428290"/>
    </source>
</evidence>
<dbReference type="EMBL" id="BAABRU010000017">
    <property type="protein sequence ID" value="GAA5530359.1"/>
    <property type="molecule type" value="Genomic_DNA"/>
</dbReference>
<gene>
    <name evidence="1" type="ORF">Hgul01_04178</name>
</gene>
<protein>
    <submittedName>
        <fullName evidence="1">Uncharacterized protein</fullName>
    </submittedName>
</protein>
<sequence length="88" mass="9337">MGFDLSLMFMPSSPGPLSRRASEGEPAHLTMEMPLVRRSGVGLSLVLGAGAAFGPTGQEPDRTHGYANYQQRADTQGATAQIGSCFFF</sequence>
<comment type="caution">
    <text evidence="1">The sequence shown here is derived from an EMBL/GenBank/DDBJ whole genome shotgun (WGS) entry which is preliminary data.</text>
</comment>
<name>A0ABP9X4T2_9CHLR</name>
<organism evidence="1 2">
    <name type="scientific">Herpetosiphon gulosus</name>
    <dbReference type="NCBI Taxonomy" id="1973496"/>
    <lineage>
        <taxon>Bacteria</taxon>
        <taxon>Bacillati</taxon>
        <taxon>Chloroflexota</taxon>
        <taxon>Chloroflexia</taxon>
        <taxon>Herpetosiphonales</taxon>
        <taxon>Herpetosiphonaceae</taxon>
        <taxon>Herpetosiphon</taxon>
    </lineage>
</organism>
<proteinExistence type="predicted"/>
<keyword evidence="2" id="KW-1185">Reference proteome</keyword>
<evidence type="ECO:0000313" key="1">
    <source>
        <dbReference type="EMBL" id="GAA5530359.1"/>
    </source>
</evidence>
<reference evidence="1 2" key="1">
    <citation type="submission" date="2024-02" db="EMBL/GenBank/DDBJ databases">
        <title>Herpetosiphon gulosus NBRC 112829.</title>
        <authorList>
            <person name="Ichikawa N."/>
            <person name="Katano-Makiyama Y."/>
            <person name="Hidaka K."/>
        </authorList>
    </citation>
    <scope>NUCLEOTIDE SEQUENCE [LARGE SCALE GENOMIC DNA]</scope>
    <source>
        <strain evidence="1 2">NBRC 112829</strain>
    </source>
</reference>